<keyword evidence="2" id="KW-0732">Signal</keyword>
<feature type="region of interest" description="Disordered" evidence="1">
    <location>
        <begin position="64"/>
        <end position="86"/>
    </location>
</feature>
<feature type="chain" id="PRO_5003280556" evidence="2">
    <location>
        <begin position="48"/>
        <end position="228"/>
    </location>
</feature>
<organism evidence="3">
    <name type="scientific">Hordeum vulgare subsp. vulgare</name>
    <name type="common">Domesticated barley</name>
    <dbReference type="NCBI Taxonomy" id="112509"/>
    <lineage>
        <taxon>Eukaryota</taxon>
        <taxon>Viridiplantae</taxon>
        <taxon>Streptophyta</taxon>
        <taxon>Embryophyta</taxon>
        <taxon>Tracheophyta</taxon>
        <taxon>Spermatophyta</taxon>
        <taxon>Magnoliopsida</taxon>
        <taxon>Liliopsida</taxon>
        <taxon>Poales</taxon>
        <taxon>Poaceae</taxon>
        <taxon>BOP clade</taxon>
        <taxon>Pooideae</taxon>
        <taxon>Triticodae</taxon>
        <taxon>Triticeae</taxon>
        <taxon>Hordeinae</taxon>
        <taxon>Hordeum</taxon>
    </lineage>
</organism>
<evidence type="ECO:0000256" key="2">
    <source>
        <dbReference type="SAM" id="SignalP"/>
    </source>
</evidence>
<dbReference type="AlphaFoldDB" id="F2D3X5"/>
<feature type="region of interest" description="Disordered" evidence="1">
    <location>
        <begin position="1"/>
        <end position="25"/>
    </location>
</feature>
<feature type="compositionally biased region" description="Low complexity" evidence="1">
    <location>
        <begin position="65"/>
        <end position="79"/>
    </location>
</feature>
<dbReference type="RefSeq" id="XP_044978793.1">
    <property type="nucleotide sequence ID" value="XM_045122858.1"/>
</dbReference>
<feature type="signal peptide" evidence="2">
    <location>
        <begin position="1"/>
        <end position="47"/>
    </location>
</feature>
<dbReference type="KEGG" id="hvg:123446177"/>
<name>F2D3X5_HORVV</name>
<proteinExistence type="evidence at transcript level"/>
<evidence type="ECO:0000256" key="1">
    <source>
        <dbReference type="SAM" id="MobiDB-lite"/>
    </source>
</evidence>
<dbReference type="EMBL" id="AK358583">
    <property type="protein sequence ID" value="BAJ89796.1"/>
    <property type="molecule type" value="mRNA"/>
</dbReference>
<accession>F2D3X5</accession>
<reference evidence="3" key="1">
    <citation type="journal article" date="2011" name="Plant Physiol.">
        <title>Comprehensive sequence analysis of 24,783 barley full-length cDNAs derived from 12 clone libraries.</title>
        <authorList>
            <person name="Matsumoto T."/>
            <person name="Tanaka T."/>
            <person name="Sakai H."/>
            <person name="Amano N."/>
            <person name="Kanamori H."/>
            <person name="Kurita K."/>
            <person name="Kikuta A."/>
            <person name="Kamiya K."/>
            <person name="Yamamoto M."/>
            <person name="Ikawa H."/>
            <person name="Fujii N."/>
            <person name="Hori K."/>
            <person name="Itoh T."/>
            <person name="Sato K."/>
        </authorList>
    </citation>
    <scope>NUCLEOTIDE SEQUENCE</scope>
    <source>
        <tissue evidence="3">Leaf</tissue>
    </source>
</reference>
<feature type="compositionally biased region" description="Low complexity" evidence="1">
    <location>
        <begin position="9"/>
        <end position="25"/>
    </location>
</feature>
<protein>
    <submittedName>
        <fullName evidence="3">Predicted protein</fullName>
    </submittedName>
</protein>
<sequence length="228" mass="24823">MSSPISSSCQGAPRPRARRQQQAGCPPRPSLSLLVLFFLSSHLPVSSFSCRSSTMVLRFQEVHCSRPSSSARSGRNGSGRPERRIRVAPRPQLASPLYMTRVGAFLGRTSEEPLPRPLSWPSQSSPARWSTCTSKLQETAMTVQQLKPRHGLARSARSPAAHEELSLRPGLPPQALFLALPTSVAVLHLARAQAPCCLPAVSSPVMREIQIFPRYVLASVGCLELVLV</sequence>
<evidence type="ECO:0000313" key="3">
    <source>
        <dbReference type="EMBL" id="BAJ89796.1"/>
    </source>
</evidence>
<dbReference type="GeneID" id="123446177"/>